<dbReference type="Gene3D" id="1.10.490.10">
    <property type="entry name" value="Globins"/>
    <property type="match status" value="1"/>
</dbReference>
<dbReference type="InterPro" id="IPR044398">
    <property type="entry name" value="Globin-sensor_dom"/>
</dbReference>
<organism evidence="5 6">
    <name type="scientific">Shewanella submarina</name>
    <dbReference type="NCBI Taxonomy" id="2016376"/>
    <lineage>
        <taxon>Bacteria</taxon>
        <taxon>Pseudomonadati</taxon>
        <taxon>Pseudomonadota</taxon>
        <taxon>Gammaproteobacteria</taxon>
        <taxon>Alteromonadales</taxon>
        <taxon>Shewanellaceae</taxon>
        <taxon>Shewanella</taxon>
    </lineage>
</organism>
<comment type="caution">
    <text evidence="5">The sequence shown here is derived from an EMBL/GenBank/DDBJ whole genome shotgun (WGS) entry which is preliminary data.</text>
</comment>
<dbReference type="RefSeq" id="WP_248937727.1">
    <property type="nucleotide sequence ID" value="NZ_JAKILF010000013.1"/>
</dbReference>
<dbReference type="PANTHER" id="PTHR45138">
    <property type="entry name" value="REGULATORY COMPONENTS OF SENSORY TRANSDUCTION SYSTEM"/>
    <property type="match status" value="1"/>
</dbReference>
<dbReference type="InterPro" id="IPR012292">
    <property type="entry name" value="Globin/Proto"/>
</dbReference>
<sequence length="360" mass="41258">MHRIPPKERATKMLSEQVRLNEIRLQNMKEDFGITDSDCQHLMHAHSLVMENLENLASAFYNEQLNDNDAALLIGDAETLSRLKASLEEYIETLFLGDYDMDYVNFRLRIGVVHKRIGVNVRMFLAGVSFLKGRLARLFIDSPMSAERTQHTCLALDRLISFDTSLIIETYQNALMAEVENERNRSLRYAEKVEGLNNELTRLTNTDTLTQLHNRHFLNQQAPKLIASCKRRGHLISAVYIDIDNFKEINDIEGHDRGDEILCQLADIIRTIAYPEHLCFRIGGDEFLILCPDCDHPTLDTIFTDKFQQLVSQTEGLDISFGLVTQRPKDISSIDHLISEADKLMYKAKSSKKSKVARIK</sequence>
<name>A0ABV7GHC4_9GAMM</name>
<dbReference type="Pfam" id="PF00990">
    <property type="entry name" value="GGDEF"/>
    <property type="match status" value="1"/>
</dbReference>
<dbReference type="SUPFAM" id="SSF55073">
    <property type="entry name" value="Nucleotide cyclase"/>
    <property type="match status" value="1"/>
</dbReference>
<feature type="domain" description="GGDEF" evidence="4">
    <location>
        <begin position="234"/>
        <end position="360"/>
    </location>
</feature>
<reference evidence="6" key="1">
    <citation type="journal article" date="2019" name="Int. J. Syst. Evol. Microbiol.">
        <title>The Global Catalogue of Microorganisms (GCM) 10K type strain sequencing project: providing services to taxonomists for standard genome sequencing and annotation.</title>
        <authorList>
            <consortium name="The Broad Institute Genomics Platform"/>
            <consortium name="The Broad Institute Genome Sequencing Center for Infectious Disease"/>
            <person name="Wu L."/>
            <person name="Ma J."/>
        </authorList>
    </citation>
    <scope>NUCLEOTIDE SEQUENCE [LARGE SCALE GENOMIC DNA]</scope>
    <source>
        <strain evidence="6">KCTC 52277</strain>
    </source>
</reference>
<dbReference type="PROSITE" id="PS50887">
    <property type="entry name" value="GGDEF"/>
    <property type="match status" value="1"/>
</dbReference>
<evidence type="ECO:0000313" key="5">
    <source>
        <dbReference type="EMBL" id="MFC3140959.1"/>
    </source>
</evidence>
<protein>
    <recommendedName>
        <fullName evidence="2">Diguanylate cyclase DosC</fullName>
        <ecNumber evidence="1">2.7.7.65</ecNumber>
    </recommendedName>
    <alternativeName>
        <fullName evidence="3">Direct oxygen-sensing cyclase</fullName>
    </alternativeName>
</protein>
<dbReference type="Proteomes" id="UP001595621">
    <property type="component" value="Unassembled WGS sequence"/>
</dbReference>
<evidence type="ECO:0000259" key="4">
    <source>
        <dbReference type="PROSITE" id="PS50887"/>
    </source>
</evidence>
<dbReference type="InterPro" id="IPR029787">
    <property type="entry name" value="Nucleotide_cyclase"/>
</dbReference>
<dbReference type="Gene3D" id="3.30.70.270">
    <property type="match status" value="1"/>
</dbReference>
<proteinExistence type="predicted"/>
<evidence type="ECO:0000256" key="1">
    <source>
        <dbReference type="ARBA" id="ARBA00012528"/>
    </source>
</evidence>
<dbReference type="CDD" id="cd01949">
    <property type="entry name" value="GGDEF"/>
    <property type="match status" value="1"/>
</dbReference>
<accession>A0ABV7GHC4</accession>
<dbReference type="NCBIfam" id="TIGR00254">
    <property type="entry name" value="GGDEF"/>
    <property type="match status" value="1"/>
</dbReference>
<dbReference type="SMART" id="SM00267">
    <property type="entry name" value="GGDEF"/>
    <property type="match status" value="1"/>
</dbReference>
<evidence type="ECO:0000313" key="6">
    <source>
        <dbReference type="Proteomes" id="UP001595621"/>
    </source>
</evidence>
<dbReference type="Pfam" id="PF11563">
    <property type="entry name" value="Protoglobin"/>
    <property type="match status" value="1"/>
</dbReference>
<evidence type="ECO:0000256" key="2">
    <source>
        <dbReference type="ARBA" id="ARBA00015125"/>
    </source>
</evidence>
<evidence type="ECO:0000256" key="3">
    <source>
        <dbReference type="ARBA" id="ARBA00029839"/>
    </source>
</evidence>
<dbReference type="PANTHER" id="PTHR45138:SF6">
    <property type="entry name" value="DIGUANYLATE CYCLASE DGCN"/>
    <property type="match status" value="1"/>
</dbReference>
<dbReference type="InterPro" id="IPR043128">
    <property type="entry name" value="Rev_trsase/Diguanyl_cyclase"/>
</dbReference>
<dbReference type="InterPro" id="IPR009050">
    <property type="entry name" value="Globin-like_sf"/>
</dbReference>
<dbReference type="InterPro" id="IPR050469">
    <property type="entry name" value="Diguanylate_Cyclase"/>
</dbReference>
<keyword evidence="6" id="KW-1185">Reference proteome</keyword>
<dbReference type="SUPFAM" id="SSF46458">
    <property type="entry name" value="Globin-like"/>
    <property type="match status" value="1"/>
</dbReference>
<gene>
    <name evidence="5" type="ORF">ACFOE0_22665</name>
</gene>
<dbReference type="InterPro" id="IPR000160">
    <property type="entry name" value="GGDEF_dom"/>
</dbReference>
<dbReference type="EMBL" id="JBHRTD010000022">
    <property type="protein sequence ID" value="MFC3140959.1"/>
    <property type="molecule type" value="Genomic_DNA"/>
</dbReference>
<dbReference type="EC" id="2.7.7.65" evidence="1"/>